<evidence type="ECO:0000313" key="4">
    <source>
        <dbReference type="Proteomes" id="UP000830115"/>
    </source>
</evidence>
<feature type="signal peptide" evidence="2">
    <location>
        <begin position="1"/>
        <end position="19"/>
    </location>
</feature>
<accession>A0ABY4MJ09</accession>
<dbReference type="Proteomes" id="UP000830115">
    <property type="component" value="Chromosome"/>
</dbReference>
<reference evidence="3" key="1">
    <citation type="submission" date="2021-10" db="EMBL/GenBank/DDBJ databases">
        <title>Streptomyces nigrumlapis sp.nov.,an antimicrobial producing actinobacterium isolated from Black Gobi rocks.</title>
        <authorList>
            <person name="Wen Y."/>
            <person name="Zhang W."/>
            <person name="Liu X.G."/>
        </authorList>
    </citation>
    <scope>NUCLEOTIDE SEQUENCE</scope>
    <source>
        <strain evidence="3">ST13-2-2</strain>
    </source>
</reference>
<name>A0ABY4MJ09_9ACTN</name>
<keyword evidence="1" id="KW-1133">Transmembrane helix</keyword>
<proteinExistence type="predicted"/>
<evidence type="ECO:0000313" key="3">
    <source>
        <dbReference type="EMBL" id="UQA97063.1"/>
    </source>
</evidence>
<evidence type="ECO:0000256" key="1">
    <source>
        <dbReference type="SAM" id="Phobius"/>
    </source>
</evidence>
<keyword evidence="2" id="KW-0732">Signal</keyword>
<protein>
    <submittedName>
        <fullName evidence="3">Uncharacterized protein</fullName>
    </submittedName>
</protein>
<evidence type="ECO:0000256" key="2">
    <source>
        <dbReference type="SAM" id="SignalP"/>
    </source>
</evidence>
<keyword evidence="1" id="KW-0472">Membrane</keyword>
<gene>
    <name evidence="3" type="ORF">K9S39_38970</name>
</gene>
<keyword evidence="1" id="KW-0812">Transmembrane</keyword>
<dbReference type="RefSeq" id="WP_248867981.1">
    <property type="nucleotide sequence ID" value="NZ_CP086322.1"/>
</dbReference>
<feature type="chain" id="PRO_5046171802" evidence="2">
    <location>
        <begin position="20"/>
        <end position="69"/>
    </location>
</feature>
<keyword evidence="4" id="KW-1185">Reference proteome</keyword>
<sequence>MILRLVPGVLLSAMAAGQAASFGAMGDILGAYEVTGGAASVTVAVVLYAWLLRRTSRRAPLLPTRYSTA</sequence>
<dbReference type="EMBL" id="CP086322">
    <property type="protein sequence ID" value="UQA97063.1"/>
    <property type="molecule type" value="Genomic_DNA"/>
</dbReference>
<organism evidence="3 4">
    <name type="scientific">Streptomyces halobius</name>
    <dbReference type="NCBI Taxonomy" id="2879846"/>
    <lineage>
        <taxon>Bacteria</taxon>
        <taxon>Bacillati</taxon>
        <taxon>Actinomycetota</taxon>
        <taxon>Actinomycetes</taxon>
        <taxon>Kitasatosporales</taxon>
        <taxon>Streptomycetaceae</taxon>
        <taxon>Streptomyces</taxon>
    </lineage>
</organism>
<feature type="transmembrane region" description="Helical" evidence="1">
    <location>
        <begin position="29"/>
        <end position="51"/>
    </location>
</feature>